<dbReference type="InterPro" id="IPR003346">
    <property type="entry name" value="Transposase_20"/>
</dbReference>
<evidence type="ECO:0000259" key="1">
    <source>
        <dbReference type="Pfam" id="PF02371"/>
    </source>
</evidence>
<evidence type="ECO:0000313" key="2">
    <source>
        <dbReference type="EMBL" id="MBB4928756.1"/>
    </source>
</evidence>
<gene>
    <name evidence="2" type="ORF">FHR34_007853</name>
</gene>
<sequence length="110" mass="12382">MALPADRGAVEGEARYFPALERAFDYSTSKAALVLLTGYRTPAALRRIGRARLAPVPRDSGRISGNMCRPHRDHRRLLRVFYLCAQVAARCCPTSRTFYERKSSEGKSHK</sequence>
<dbReference type="GO" id="GO:0006313">
    <property type="term" value="P:DNA transposition"/>
    <property type="evidence" value="ECO:0007669"/>
    <property type="project" value="InterPro"/>
</dbReference>
<dbReference type="EMBL" id="JACHJV010000003">
    <property type="protein sequence ID" value="MBB4928756.1"/>
    <property type="molecule type" value="Genomic_DNA"/>
</dbReference>
<dbReference type="Pfam" id="PF02371">
    <property type="entry name" value="Transposase_20"/>
    <property type="match status" value="1"/>
</dbReference>
<dbReference type="GO" id="GO:0003677">
    <property type="term" value="F:DNA binding"/>
    <property type="evidence" value="ECO:0007669"/>
    <property type="project" value="InterPro"/>
</dbReference>
<organism evidence="2 3">
    <name type="scientific">Kitasatospora kifunensis</name>
    <name type="common">Streptomyces kifunensis</name>
    <dbReference type="NCBI Taxonomy" id="58351"/>
    <lineage>
        <taxon>Bacteria</taxon>
        <taxon>Bacillati</taxon>
        <taxon>Actinomycetota</taxon>
        <taxon>Actinomycetes</taxon>
        <taxon>Kitasatosporales</taxon>
        <taxon>Streptomycetaceae</taxon>
        <taxon>Kitasatospora</taxon>
    </lineage>
</organism>
<keyword evidence="3" id="KW-1185">Reference proteome</keyword>
<proteinExistence type="predicted"/>
<name>A0A7W7VZN8_KITKI</name>
<dbReference type="Proteomes" id="UP000540506">
    <property type="component" value="Unassembled WGS sequence"/>
</dbReference>
<dbReference type="AlphaFoldDB" id="A0A7W7VZN8"/>
<evidence type="ECO:0000313" key="3">
    <source>
        <dbReference type="Proteomes" id="UP000540506"/>
    </source>
</evidence>
<dbReference type="GO" id="GO:0004803">
    <property type="term" value="F:transposase activity"/>
    <property type="evidence" value="ECO:0007669"/>
    <property type="project" value="InterPro"/>
</dbReference>
<reference evidence="2 3" key="1">
    <citation type="submission" date="2020-08" db="EMBL/GenBank/DDBJ databases">
        <title>Sequencing the genomes of 1000 actinobacteria strains.</title>
        <authorList>
            <person name="Klenk H.-P."/>
        </authorList>
    </citation>
    <scope>NUCLEOTIDE SEQUENCE [LARGE SCALE GENOMIC DNA]</scope>
    <source>
        <strain evidence="2 3">DSM 41654</strain>
    </source>
</reference>
<protein>
    <recommendedName>
        <fullName evidence="1">Transposase IS116/IS110/IS902 C-terminal domain-containing protein</fullName>
    </recommendedName>
</protein>
<comment type="caution">
    <text evidence="2">The sequence shown here is derived from an EMBL/GenBank/DDBJ whole genome shotgun (WGS) entry which is preliminary data.</text>
</comment>
<feature type="domain" description="Transposase IS116/IS110/IS902 C-terminal" evidence="1">
    <location>
        <begin position="51"/>
        <end position="100"/>
    </location>
</feature>
<accession>A0A7W7VZN8</accession>